<name>A0A3N7HS08_9BURK</name>
<sequence>MPFDWPHPEFRFRSLRSWEQRPTDDDRRFEFFCPQTTTTVKFSVDPYQVPKEKFERIANGVLELRKKAHLQALQRAAKAGETVELVYDFESVRPHSTGSGYEVCFEGMQPGKSFFGYLGFVSTRKILNMMVETRYSFAPGCRGMFREIASSLDIALP</sequence>
<accession>A0A3N7HS08</accession>
<dbReference type="RefSeq" id="WP_124539954.1">
    <property type="nucleotide sequence ID" value="NZ_QUSW01000002.1"/>
</dbReference>
<gene>
    <name evidence="1" type="ORF">DZC73_09335</name>
</gene>
<reference evidence="1 2" key="1">
    <citation type="submission" date="2018-08" db="EMBL/GenBank/DDBJ databases">
        <authorList>
            <person name="Khan S.A."/>
            <person name="Jeon C.O."/>
            <person name="Chun B.H."/>
            <person name="Jeong S.E."/>
        </authorList>
    </citation>
    <scope>NUCLEOTIDE SEQUENCE [LARGE SCALE GENOMIC DNA]</scope>
    <source>
        <strain evidence="1 2">S-16</strain>
    </source>
</reference>
<dbReference type="EMBL" id="QUSW01000002">
    <property type="protein sequence ID" value="RQP25047.1"/>
    <property type="molecule type" value="Genomic_DNA"/>
</dbReference>
<proteinExistence type="predicted"/>
<evidence type="ECO:0000313" key="2">
    <source>
        <dbReference type="Proteomes" id="UP000267464"/>
    </source>
</evidence>
<dbReference type="Proteomes" id="UP000267464">
    <property type="component" value="Unassembled WGS sequence"/>
</dbReference>
<organism evidence="1 2">
    <name type="scientific">Piscinibacter terrae</name>
    <dbReference type="NCBI Taxonomy" id="2496871"/>
    <lineage>
        <taxon>Bacteria</taxon>
        <taxon>Pseudomonadati</taxon>
        <taxon>Pseudomonadota</taxon>
        <taxon>Betaproteobacteria</taxon>
        <taxon>Burkholderiales</taxon>
        <taxon>Sphaerotilaceae</taxon>
        <taxon>Piscinibacter</taxon>
    </lineage>
</organism>
<keyword evidence="2" id="KW-1185">Reference proteome</keyword>
<protein>
    <submittedName>
        <fullName evidence="1">Uncharacterized protein</fullName>
    </submittedName>
</protein>
<comment type="caution">
    <text evidence="1">The sequence shown here is derived from an EMBL/GenBank/DDBJ whole genome shotgun (WGS) entry which is preliminary data.</text>
</comment>
<dbReference type="OrthoDB" id="9153202at2"/>
<evidence type="ECO:0000313" key="1">
    <source>
        <dbReference type="EMBL" id="RQP25047.1"/>
    </source>
</evidence>
<dbReference type="AlphaFoldDB" id="A0A3N7HS08"/>
<reference evidence="1 2" key="2">
    <citation type="submission" date="2018-12" db="EMBL/GenBank/DDBJ databases">
        <title>Rhizobacter gummiphilus sp. nov., a rubber-degrading bacterium isolated from the soil of a botanical garden in Japan.</title>
        <authorList>
            <person name="Shunsuke S.S."/>
        </authorList>
    </citation>
    <scope>NUCLEOTIDE SEQUENCE [LARGE SCALE GENOMIC DNA]</scope>
    <source>
        <strain evidence="1 2">S-16</strain>
    </source>
</reference>